<dbReference type="AlphaFoldDB" id="A0A2X2JLJ8"/>
<reference evidence="1 2" key="1">
    <citation type="submission" date="2018-06" db="EMBL/GenBank/DDBJ databases">
        <authorList>
            <consortium name="Pathogen Informatics"/>
            <person name="Doyle S."/>
        </authorList>
    </citation>
    <scope>NUCLEOTIDE SEQUENCE [LARGE SCALE GENOMIC DNA]</scope>
    <source>
        <strain evidence="1 2">NCTC11343</strain>
    </source>
</reference>
<name>A0A2X2JLJ8_SPHMU</name>
<dbReference type="GeneID" id="97179588"/>
<evidence type="ECO:0000313" key="1">
    <source>
        <dbReference type="EMBL" id="SPZ92683.1"/>
    </source>
</evidence>
<dbReference type="Proteomes" id="UP000251241">
    <property type="component" value="Unassembled WGS sequence"/>
</dbReference>
<accession>A0A2X2JLJ8</accession>
<dbReference type="Gene3D" id="1.10.1660.10">
    <property type="match status" value="1"/>
</dbReference>
<organism evidence="1 2">
    <name type="scientific">Sphingobacterium multivorum</name>
    <dbReference type="NCBI Taxonomy" id="28454"/>
    <lineage>
        <taxon>Bacteria</taxon>
        <taxon>Pseudomonadati</taxon>
        <taxon>Bacteroidota</taxon>
        <taxon>Sphingobacteriia</taxon>
        <taxon>Sphingobacteriales</taxon>
        <taxon>Sphingobacteriaceae</taxon>
        <taxon>Sphingobacterium</taxon>
    </lineage>
</organism>
<protein>
    <recommendedName>
        <fullName evidence="3">Helix-turn-helix domain-containing protein</fullName>
    </recommendedName>
</protein>
<gene>
    <name evidence="1" type="ORF">NCTC11343_04672</name>
</gene>
<dbReference type="RefSeq" id="WP_146753173.1">
    <property type="nucleotide sequence ID" value="NZ_CP069793.1"/>
</dbReference>
<evidence type="ECO:0000313" key="2">
    <source>
        <dbReference type="Proteomes" id="UP000251241"/>
    </source>
</evidence>
<proteinExistence type="predicted"/>
<dbReference type="EMBL" id="UAUU01000011">
    <property type="protein sequence ID" value="SPZ92683.1"/>
    <property type="molecule type" value="Genomic_DNA"/>
</dbReference>
<dbReference type="InterPro" id="IPR009061">
    <property type="entry name" value="DNA-bd_dom_put_sf"/>
</dbReference>
<dbReference type="SUPFAM" id="SSF46955">
    <property type="entry name" value="Putative DNA-binding domain"/>
    <property type="match status" value="1"/>
</dbReference>
<evidence type="ECO:0008006" key="3">
    <source>
        <dbReference type="Google" id="ProtNLM"/>
    </source>
</evidence>
<sequence>MKIILNKTRKNTHKGNDATILFALHMLYSKLQKMQIKNEIADEGVSAWWDAAYVQEFVGISERTLYRYQHKGMLGTVRKENGKRLFLQTSVERFKRAYWNL</sequence>